<dbReference type="EMBL" id="JBJIAB010000037">
    <property type="protein sequence ID" value="MFL0167640.1"/>
    <property type="molecule type" value="Genomic_DNA"/>
</dbReference>
<accession>A0ABW8SBZ0</accession>
<reference evidence="1 2" key="1">
    <citation type="submission" date="2024-11" db="EMBL/GenBank/DDBJ databases">
        <authorList>
            <person name="Heng Y.C."/>
            <person name="Lim A.C.H."/>
            <person name="Lee J.K.Y."/>
            <person name="Kittelmann S."/>
        </authorList>
    </citation>
    <scope>NUCLEOTIDE SEQUENCE [LARGE SCALE GENOMIC DNA]</scope>
    <source>
        <strain evidence="1 2">WILCCON 0112</strain>
    </source>
</reference>
<evidence type="ECO:0008006" key="3">
    <source>
        <dbReference type="Google" id="ProtNLM"/>
    </source>
</evidence>
<keyword evidence="2" id="KW-1185">Reference proteome</keyword>
<protein>
    <recommendedName>
        <fullName evidence="3">Phage tail protein</fullName>
    </recommendedName>
</protein>
<dbReference type="Proteomes" id="UP001623600">
    <property type="component" value="Unassembled WGS sequence"/>
</dbReference>
<dbReference type="RefSeq" id="WP_406762387.1">
    <property type="nucleotide sequence ID" value="NZ_JBJIAB010000037.1"/>
</dbReference>
<name>A0ABW8SBZ0_9CLOT</name>
<sequence>MNSVNVNDDAFTNLITIGSELGKYAKIISFKKEDYIDGINDLLAKVRVFLDITQNEIIFNIIRVNDTINIVIIKNDLELGIAFAESTTEYIIYAYSTMVNTRIGVQVLYAQNKSYLNLYSGQKHNISPSDIVQKNILDCRLNVYHKTETRTYYYWFRAFDIDIVNLNANHFTGVINFQHKFDSTLYGGKIFVDIKGTTPTILLSGIYTCALDKTIFNIGVVINGDGTLSVYFQNTKTGTNIDWCFEKLPDDIMLVNKIKIYDKHVGQYSIPDGTHGTVLLLN</sequence>
<comment type="caution">
    <text evidence="1">The sequence shown here is derived from an EMBL/GenBank/DDBJ whole genome shotgun (WGS) entry which is preliminary data.</text>
</comment>
<proteinExistence type="predicted"/>
<organism evidence="1 2">
    <name type="scientific">Candidatus Clostridium helianthi</name>
    <dbReference type="NCBI Taxonomy" id="3381660"/>
    <lineage>
        <taxon>Bacteria</taxon>
        <taxon>Bacillati</taxon>
        <taxon>Bacillota</taxon>
        <taxon>Clostridia</taxon>
        <taxon>Eubacteriales</taxon>
        <taxon>Clostridiaceae</taxon>
        <taxon>Clostridium</taxon>
    </lineage>
</organism>
<evidence type="ECO:0000313" key="2">
    <source>
        <dbReference type="Proteomes" id="UP001623600"/>
    </source>
</evidence>
<evidence type="ECO:0000313" key="1">
    <source>
        <dbReference type="EMBL" id="MFL0167640.1"/>
    </source>
</evidence>
<gene>
    <name evidence="1" type="ORF">ACJDTP_21440</name>
</gene>